<protein>
    <submittedName>
        <fullName evidence="1">Putative ovule protein</fullName>
    </submittedName>
</protein>
<sequence length="62" mass="7152">IIGLMEMGTSLAVLTFQFRVNIKFARTILKRVPLVLNSFTHFELQWCLHFAETGLDYCISCD</sequence>
<feature type="non-terminal residue" evidence="1">
    <location>
        <position position="1"/>
    </location>
</feature>
<dbReference type="AlphaFoldDB" id="A0A0V0HBT3"/>
<name>A0A0V0HBT3_SOLCH</name>
<accession>A0A0V0HBT3</accession>
<dbReference type="EMBL" id="GEDG01023217">
    <property type="protein sequence ID" value="JAP16907.1"/>
    <property type="molecule type" value="Transcribed_RNA"/>
</dbReference>
<proteinExistence type="predicted"/>
<evidence type="ECO:0000313" key="1">
    <source>
        <dbReference type="EMBL" id="JAP16907.1"/>
    </source>
</evidence>
<reference evidence="1" key="1">
    <citation type="submission" date="2015-12" db="EMBL/GenBank/DDBJ databases">
        <title>Gene expression during late stages of embryo sac development: a critical building block for successful pollen-pistil interactions.</title>
        <authorList>
            <person name="Liu Y."/>
            <person name="Joly V."/>
            <person name="Sabar M."/>
            <person name="Matton D.P."/>
        </authorList>
    </citation>
    <scope>NUCLEOTIDE SEQUENCE</scope>
</reference>
<organism evidence="1">
    <name type="scientific">Solanum chacoense</name>
    <name type="common">Chaco potato</name>
    <dbReference type="NCBI Taxonomy" id="4108"/>
    <lineage>
        <taxon>Eukaryota</taxon>
        <taxon>Viridiplantae</taxon>
        <taxon>Streptophyta</taxon>
        <taxon>Embryophyta</taxon>
        <taxon>Tracheophyta</taxon>
        <taxon>Spermatophyta</taxon>
        <taxon>Magnoliopsida</taxon>
        <taxon>eudicotyledons</taxon>
        <taxon>Gunneridae</taxon>
        <taxon>Pentapetalae</taxon>
        <taxon>asterids</taxon>
        <taxon>lamiids</taxon>
        <taxon>Solanales</taxon>
        <taxon>Solanaceae</taxon>
        <taxon>Solanoideae</taxon>
        <taxon>Solaneae</taxon>
        <taxon>Solanum</taxon>
    </lineage>
</organism>